<evidence type="ECO:0000256" key="8">
    <source>
        <dbReference type="ARBA" id="ARBA00023098"/>
    </source>
</evidence>
<keyword evidence="6" id="KW-0256">Endoplasmic reticulum</keyword>
<dbReference type="PANTHER" id="PTHR12317">
    <property type="entry name" value="DIACYLGLYCEROL O-ACYLTRANSFERASE"/>
    <property type="match status" value="1"/>
</dbReference>
<evidence type="ECO:0000313" key="12">
    <source>
        <dbReference type="RefSeq" id="XP_008297228.1"/>
    </source>
</evidence>
<dbReference type="RefSeq" id="XP_008297228.1">
    <property type="nucleotide sequence ID" value="XM_008299006.1"/>
</dbReference>
<evidence type="ECO:0000256" key="4">
    <source>
        <dbReference type="ARBA" id="ARBA00022679"/>
    </source>
</evidence>
<dbReference type="GO" id="GO:0019432">
    <property type="term" value="P:triglyceride biosynthetic process"/>
    <property type="evidence" value="ECO:0007669"/>
    <property type="project" value="TreeGrafter"/>
</dbReference>
<evidence type="ECO:0000256" key="1">
    <source>
        <dbReference type="ARBA" id="ARBA00004477"/>
    </source>
</evidence>
<keyword evidence="4" id="KW-0808">Transferase</keyword>
<evidence type="ECO:0000256" key="6">
    <source>
        <dbReference type="ARBA" id="ARBA00022824"/>
    </source>
</evidence>
<dbReference type="Proteomes" id="UP000694891">
    <property type="component" value="Unplaced"/>
</dbReference>
<keyword evidence="5" id="KW-0812">Transmembrane</keyword>
<dbReference type="AlphaFoldDB" id="A0A9Y4NH83"/>
<gene>
    <name evidence="12" type="primary">mogat3b</name>
</gene>
<reference evidence="12" key="1">
    <citation type="submission" date="2025-08" db="UniProtKB">
        <authorList>
            <consortium name="RefSeq"/>
        </authorList>
    </citation>
    <scope>IDENTIFICATION</scope>
</reference>
<evidence type="ECO:0000256" key="5">
    <source>
        <dbReference type="ARBA" id="ARBA00022692"/>
    </source>
</evidence>
<dbReference type="GO" id="GO:0005789">
    <property type="term" value="C:endoplasmic reticulum membrane"/>
    <property type="evidence" value="ECO:0007669"/>
    <property type="project" value="UniProtKB-SubCell"/>
</dbReference>
<dbReference type="PANTHER" id="PTHR12317:SF19">
    <property type="entry name" value="DIACYLGLYCEROL O-ACYLTRANSFERASE 2-LIKE PROTEIN 6"/>
    <property type="match status" value="1"/>
</dbReference>
<comment type="similarity">
    <text evidence="2">Belongs to the diacylglycerol acyltransferase family.</text>
</comment>
<sequence length="76" mass="8675">MGFAPCLFVGERFAFLPYRTPITTVVGSPISVPKRTTPTDEEVDHYHKLYMEGLSKLFHEHKVSCGLSENHELRII</sequence>
<evidence type="ECO:0000256" key="7">
    <source>
        <dbReference type="ARBA" id="ARBA00022989"/>
    </source>
</evidence>
<dbReference type="Pfam" id="PF03982">
    <property type="entry name" value="DAGAT"/>
    <property type="match status" value="1"/>
</dbReference>
<keyword evidence="8" id="KW-0443">Lipid metabolism</keyword>
<accession>A0A9Y4NH83</accession>
<protein>
    <submittedName>
        <fullName evidence="12">2-acylglycerol O-acyltransferase 3b</fullName>
    </submittedName>
</protein>
<evidence type="ECO:0000256" key="2">
    <source>
        <dbReference type="ARBA" id="ARBA00005420"/>
    </source>
</evidence>
<evidence type="ECO:0000313" key="11">
    <source>
        <dbReference type="Proteomes" id="UP000694891"/>
    </source>
</evidence>
<comment type="subcellular location">
    <subcellularLocation>
        <location evidence="1">Endoplasmic reticulum membrane</location>
        <topology evidence="1">Multi-pass membrane protein</topology>
    </subcellularLocation>
</comment>
<keyword evidence="11" id="KW-1185">Reference proteome</keyword>
<proteinExistence type="inferred from homology"/>
<name>A0A9Y4NH83_9TELE</name>
<keyword evidence="3" id="KW-0444">Lipid biosynthesis</keyword>
<dbReference type="InterPro" id="IPR007130">
    <property type="entry name" value="DAGAT"/>
</dbReference>
<keyword evidence="9" id="KW-0472">Membrane</keyword>
<dbReference type="CTD" id="494083"/>
<keyword evidence="7" id="KW-1133">Transmembrane helix</keyword>
<dbReference type="GO" id="GO:0004144">
    <property type="term" value="F:diacylglycerol O-acyltransferase activity"/>
    <property type="evidence" value="ECO:0007669"/>
    <property type="project" value="TreeGrafter"/>
</dbReference>
<evidence type="ECO:0000256" key="9">
    <source>
        <dbReference type="ARBA" id="ARBA00023136"/>
    </source>
</evidence>
<evidence type="ECO:0000256" key="3">
    <source>
        <dbReference type="ARBA" id="ARBA00022516"/>
    </source>
</evidence>
<keyword evidence="10" id="KW-0012">Acyltransferase</keyword>
<evidence type="ECO:0000256" key="10">
    <source>
        <dbReference type="ARBA" id="ARBA00023315"/>
    </source>
</evidence>
<organism evidence="11 12">
    <name type="scientific">Stegastes partitus</name>
    <name type="common">bicolor damselfish</name>
    <dbReference type="NCBI Taxonomy" id="144197"/>
    <lineage>
        <taxon>Eukaryota</taxon>
        <taxon>Metazoa</taxon>
        <taxon>Chordata</taxon>
        <taxon>Craniata</taxon>
        <taxon>Vertebrata</taxon>
        <taxon>Euteleostomi</taxon>
        <taxon>Actinopterygii</taxon>
        <taxon>Neopterygii</taxon>
        <taxon>Teleostei</taxon>
        <taxon>Neoteleostei</taxon>
        <taxon>Acanthomorphata</taxon>
        <taxon>Ovalentaria</taxon>
        <taxon>Pomacentridae</taxon>
        <taxon>Stegastes</taxon>
    </lineage>
</organism>